<evidence type="ECO:0000313" key="2">
    <source>
        <dbReference type="Proteomes" id="UP001610104"/>
    </source>
</evidence>
<sequence length="192" mass="22657">MTEETSELYFKNHDEWRKWLHENHCTSKGVYLIFYKVDHEADSMRWEEAVKVALCYGWIDSTVKSLGNGKRRQYFTPRNQKSVWSALNKRYIKELLACGLMHDAGLKKIEIAKQNGYWSVLDDVEKGIIPEDLGSAFDKNSTAFNNYQNFSPSYRKSYLYWLNQAKRDATRQKRITEIIQLCAHNIKSRGDW</sequence>
<gene>
    <name evidence="1" type="ORF">V8G56_14065</name>
</gene>
<dbReference type="RefSeq" id="WP_395439099.1">
    <property type="nucleotide sequence ID" value="NZ_JBAWKC010000005.1"/>
</dbReference>
<reference evidence="1 2" key="1">
    <citation type="submission" date="2024-02" db="EMBL/GenBank/DDBJ databases">
        <title>A Gaetbulibacter species isolated from tidal flats and genomic insights of their niches.</title>
        <authorList>
            <person name="Ye Y."/>
        </authorList>
    </citation>
    <scope>NUCLEOTIDE SEQUENCE [LARGE SCALE GENOMIC DNA]</scope>
    <source>
        <strain evidence="1 2">KEM-8</strain>
    </source>
</reference>
<dbReference type="EMBL" id="JBAWKC010000005">
    <property type="protein sequence ID" value="MFH6769874.1"/>
    <property type="molecule type" value="Genomic_DNA"/>
</dbReference>
<dbReference type="Pfam" id="PF13376">
    <property type="entry name" value="OmdA"/>
    <property type="match status" value="1"/>
</dbReference>
<accession>A0ABW7MT81</accession>
<dbReference type="Proteomes" id="UP001610104">
    <property type="component" value="Unassembled WGS sequence"/>
</dbReference>
<name>A0ABW7MT81_9FLAO</name>
<protein>
    <submittedName>
        <fullName evidence="1">YdeI/OmpD-associated family protein</fullName>
    </submittedName>
</protein>
<evidence type="ECO:0000313" key="1">
    <source>
        <dbReference type="EMBL" id="MFH6769874.1"/>
    </source>
</evidence>
<comment type="caution">
    <text evidence="1">The sequence shown here is derived from an EMBL/GenBank/DDBJ whole genome shotgun (WGS) entry which is preliminary data.</text>
</comment>
<proteinExistence type="predicted"/>
<organism evidence="1 2">
    <name type="scientific">Gaetbulibacter aquiaggeris</name>
    <dbReference type="NCBI Taxonomy" id="1735373"/>
    <lineage>
        <taxon>Bacteria</taxon>
        <taxon>Pseudomonadati</taxon>
        <taxon>Bacteroidota</taxon>
        <taxon>Flavobacteriia</taxon>
        <taxon>Flavobacteriales</taxon>
        <taxon>Flavobacteriaceae</taxon>
        <taxon>Gaetbulibacter</taxon>
    </lineage>
</organism>
<keyword evidence="2" id="KW-1185">Reference proteome</keyword>